<dbReference type="RefSeq" id="XP_014147404.1">
    <property type="nucleotide sequence ID" value="XM_014291929.1"/>
</dbReference>
<feature type="non-terminal residue" evidence="2">
    <location>
        <position position="125"/>
    </location>
</feature>
<keyword evidence="3" id="KW-1185">Reference proteome</keyword>
<accession>A0A0L0F9U6</accession>
<gene>
    <name evidence="2" type="ORF">SARC_13941</name>
</gene>
<dbReference type="GeneID" id="25914445"/>
<dbReference type="AlphaFoldDB" id="A0A0L0F9U6"/>
<keyword evidence="1" id="KW-0472">Membrane</keyword>
<name>A0A0L0F9U6_9EUKA</name>
<proteinExistence type="predicted"/>
<sequence>MVKLDFSLDYAVKINRNAQAGGGANKLTYQDTQTAMRHKKAPTITTLWLEDDTLVPFVWLAMLALGTPLAVGGAAVSVLYVLLCGVCLGGAALSYGQRREAKVYKCKLVCHSQRQLQTTTQEPRA</sequence>
<feature type="transmembrane region" description="Helical" evidence="1">
    <location>
        <begin position="69"/>
        <end position="95"/>
    </location>
</feature>
<evidence type="ECO:0000256" key="1">
    <source>
        <dbReference type="SAM" id="Phobius"/>
    </source>
</evidence>
<protein>
    <submittedName>
        <fullName evidence="2">Uncharacterized protein</fullName>
    </submittedName>
</protein>
<keyword evidence="1" id="KW-1133">Transmembrane helix</keyword>
<evidence type="ECO:0000313" key="3">
    <source>
        <dbReference type="Proteomes" id="UP000054560"/>
    </source>
</evidence>
<reference evidence="2 3" key="1">
    <citation type="submission" date="2011-02" db="EMBL/GenBank/DDBJ databases">
        <title>The Genome Sequence of Sphaeroforma arctica JP610.</title>
        <authorList>
            <consortium name="The Broad Institute Genome Sequencing Platform"/>
            <person name="Russ C."/>
            <person name="Cuomo C."/>
            <person name="Young S.K."/>
            <person name="Zeng Q."/>
            <person name="Gargeya S."/>
            <person name="Alvarado L."/>
            <person name="Berlin A."/>
            <person name="Chapman S.B."/>
            <person name="Chen Z."/>
            <person name="Freedman E."/>
            <person name="Gellesch M."/>
            <person name="Goldberg J."/>
            <person name="Griggs A."/>
            <person name="Gujja S."/>
            <person name="Heilman E."/>
            <person name="Heiman D."/>
            <person name="Howarth C."/>
            <person name="Mehta T."/>
            <person name="Neiman D."/>
            <person name="Pearson M."/>
            <person name="Roberts A."/>
            <person name="Saif S."/>
            <person name="Shea T."/>
            <person name="Shenoy N."/>
            <person name="Sisk P."/>
            <person name="Stolte C."/>
            <person name="Sykes S."/>
            <person name="White J."/>
            <person name="Yandava C."/>
            <person name="Burger G."/>
            <person name="Gray M.W."/>
            <person name="Holland P.W.H."/>
            <person name="King N."/>
            <person name="Lang F.B.F."/>
            <person name="Roger A.J."/>
            <person name="Ruiz-Trillo I."/>
            <person name="Haas B."/>
            <person name="Nusbaum C."/>
            <person name="Birren B."/>
        </authorList>
    </citation>
    <scope>NUCLEOTIDE SEQUENCE [LARGE SCALE GENOMIC DNA]</scope>
    <source>
        <strain evidence="2 3">JP610</strain>
    </source>
</reference>
<evidence type="ECO:0000313" key="2">
    <source>
        <dbReference type="EMBL" id="KNC73502.1"/>
    </source>
</evidence>
<dbReference type="Proteomes" id="UP000054560">
    <property type="component" value="Unassembled WGS sequence"/>
</dbReference>
<keyword evidence="1" id="KW-0812">Transmembrane</keyword>
<organism evidence="2 3">
    <name type="scientific">Sphaeroforma arctica JP610</name>
    <dbReference type="NCBI Taxonomy" id="667725"/>
    <lineage>
        <taxon>Eukaryota</taxon>
        <taxon>Ichthyosporea</taxon>
        <taxon>Ichthyophonida</taxon>
        <taxon>Sphaeroforma</taxon>
    </lineage>
</organism>
<dbReference type="EMBL" id="KQ245534">
    <property type="protein sequence ID" value="KNC73502.1"/>
    <property type="molecule type" value="Genomic_DNA"/>
</dbReference>